<organism evidence="5 6">
    <name type="scientific">Sinosporangium album</name>
    <dbReference type="NCBI Taxonomy" id="504805"/>
    <lineage>
        <taxon>Bacteria</taxon>
        <taxon>Bacillati</taxon>
        <taxon>Actinomycetota</taxon>
        <taxon>Actinomycetes</taxon>
        <taxon>Streptosporangiales</taxon>
        <taxon>Streptosporangiaceae</taxon>
        <taxon>Sinosporangium</taxon>
    </lineage>
</organism>
<dbReference type="InterPro" id="IPR036388">
    <property type="entry name" value="WH-like_DNA-bd_sf"/>
</dbReference>
<accession>A0A1G8FHQ5</accession>
<protein>
    <submittedName>
        <fullName evidence="5">GAF domain-containing protein</fullName>
    </submittedName>
</protein>
<name>A0A1G8FHQ5_9ACTN</name>
<proteinExistence type="predicted"/>
<reference evidence="5 6" key="1">
    <citation type="submission" date="2016-10" db="EMBL/GenBank/DDBJ databases">
        <authorList>
            <person name="de Groot N.N."/>
        </authorList>
    </citation>
    <scope>NUCLEOTIDE SEQUENCE [LARGE SCALE GENOMIC DNA]</scope>
    <source>
        <strain evidence="5 6">CPCC 201354</strain>
    </source>
</reference>
<dbReference type="GO" id="GO:0006355">
    <property type="term" value="P:regulation of DNA-templated transcription"/>
    <property type="evidence" value="ECO:0007669"/>
    <property type="project" value="InterPro"/>
</dbReference>
<dbReference type="GO" id="GO:0000160">
    <property type="term" value="P:phosphorelay signal transduction system"/>
    <property type="evidence" value="ECO:0007669"/>
    <property type="project" value="InterPro"/>
</dbReference>
<dbReference type="Proteomes" id="UP000198923">
    <property type="component" value="Unassembled WGS sequence"/>
</dbReference>
<dbReference type="Gene3D" id="1.10.10.10">
    <property type="entry name" value="Winged helix-like DNA-binding domain superfamily/Winged helix DNA-binding domain"/>
    <property type="match status" value="1"/>
</dbReference>
<dbReference type="GO" id="GO:0003677">
    <property type="term" value="F:DNA binding"/>
    <property type="evidence" value="ECO:0007669"/>
    <property type="project" value="UniProtKB-KW"/>
</dbReference>
<gene>
    <name evidence="5" type="ORF">SAMN05421505_12380</name>
</gene>
<evidence type="ECO:0000256" key="1">
    <source>
        <dbReference type="ARBA" id="ARBA00023015"/>
    </source>
</evidence>
<evidence type="ECO:0000313" key="6">
    <source>
        <dbReference type="Proteomes" id="UP000198923"/>
    </source>
</evidence>
<dbReference type="Pfam" id="PF01590">
    <property type="entry name" value="GAF"/>
    <property type="match status" value="1"/>
</dbReference>
<keyword evidence="2" id="KW-0238">DNA-binding</keyword>
<evidence type="ECO:0000259" key="4">
    <source>
        <dbReference type="SMART" id="SM00862"/>
    </source>
</evidence>
<dbReference type="InterPro" id="IPR016032">
    <property type="entry name" value="Sig_transdc_resp-reg_C-effctor"/>
</dbReference>
<dbReference type="InterPro" id="IPR003018">
    <property type="entry name" value="GAF"/>
</dbReference>
<keyword evidence="6" id="KW-1185">Reference proteome</keyword>
<dbReference type="OrthoDB" id="3928741at2"/>
<dbReference type="RefSeq" id="WP_093172855.1">
    <property type="nucleotide sequence ID" value="NZ_FNCN01000023.1"/>
</dbReference>
<feature type="domain" description="OmpR/PhoB-type" evidence="4">
    <location>
        <begin position="326"/>
        <end position="390"/>
    </location>
</feature>
<dbReference type="SUPFAM" id="SSF46894">
    <property type="entry name" value="C-terminal effector domain of the bipartite response regulators"/>
    <property type="match status" value="1"/>
</dbReference>
<evidence type="ECO:0000256" key="2">
    <source>
        <dbReference type="ARBA" id="ARBA00023125"/>
    </source>
</evidence>
<evidence type="ECO:0000313" key="5">
    <source>
        <dbReference type="EMBL" id="SDH81681.1"/>
    </source>
</evidence>
<evidence type="ECO:0000256" key="3">
    <source>
        <dbReference type="ARBA" id="ARBA00023163"/>
    </source>
</evidence>
<dbReference type="STRING" id="504805.SAMN05421505_12380"/>
<dbReference type="EMBL" id="FNCN01000023">
    <property type="protein sequence ID" value="SDH81681.1"/>
    <property type="molecule type" value="Genomic_DNA"/>
</dbReference>
<dbReference type="InterPro" id="IPR029016">
    <property type="entry name" value="GAF-like_dom_sf"/>
</dbReference>
<dbReference type="SMART" id="SM00862">
    <property type="entry name" value="Trans_reg_C"/>
    <property type="match status" value="1"/>
</dbReference>
<sequence>MSTGHLHSGTRHDLEAYGERVRAAHESAVADGPTQMCAAGDGPRGLISASWRRSLAAGVDPESRAASLVYDHGDLGDVRAAHPLHPLLPVLAHTLLGMADETGHIMVVTDAEGRILWRDGNHNSMRRADQVGLTDGFNWAERAIGTNGMGTALAVRRPVHVYATEHLIRALHLWSCSAAPITDPDTGELLGSIDISGTRRSLHPATVALVSAAAHLAESHLELRMRERDDRLRARYEAQIRSRRDEPFALVTRTGRVIAGDPAGHWGDRIHLPIVGDRVTRLDGQIGILEPLGEGFLLRTPDRTGAPPSLRLAFLGTEPPQAWIDGRRVILSLRHAEILALLALNPRGMTAEQLSFHLYGDDGNPVTIRAEIHRLRAQLGGAVAAKPYRLATSVQADFLDLQRLLSDKDATAVARAYTGPLLPRSEAPEIRRERDELEGQVRARLLLSGAADDLWTYAQTEGGREDYEVLERVNAMLPPGDHRAVAARIRLRA</sequence>
<dbReference type="InterPro" id="IPR001867">
    <property type="entry name" value="OmpR/PhoB-type_DNA-bd"/>
</dbReference>
<keyword evidence="3" id="KW-0804">Transcription</keyword>
<dbReference type="Gene3D" id="3.30.450.40">
    <property type="match status" value="1"/>
</dbReference>
<dbReference type="AlphaFoldDB" id="A0A1G8FHQ5"/>
<keyword evidence="1" id="KW-0805">Transcription regulation</keyword>